<dbReference type="Proteomes" id="UP001165653">
    <property type="component" value="Unassembled WGS sequence"/>
</dbReference>
<comment type="caution">
    <text evidence="1">The sequence shown here is derived from an EMBL/GenBank/DDBJ whole genome shotgun (WGS) entry which is preliminary data.</text>
</comment>
<name>A0ABT3FXF0_9BACT</name>
<gene>
    <name evidence="1" type="ORF">OJ996_01690</name>
</gene>
<protein>
    <submittedName>
        <fullName evidence="1">ADP-ribosylglycohydrolase family protein</fullName>
    </submittedName>
</protein>
<dbReference type="Gene3D" id="1.10.4080.10">
    <property type="entry name" value="ADP-ribosylation/Crystallin J1"/>
    <property type="match status" value="1"/>
</dbReference>
<dbReference type="SUPFAM" id="SSF101478">
    <property type="entry name" value="ADP-ribosylglycohydrolase"/>
    <property type="match status" value="1"/>
</dbReference>
<dbReference type="InterPro" id="IPR005502">
    <property type="entry name" value="Ribosyl_crysJ1"/>
</dbReference>
<dbReference type="PANTHER" id="PTHR16222:SF12">
    <property type="entry name" value="ADP-RIBOSYLGLYCOHYDROLASE-RELATED"/>
    <property type="match status" value="1"/>
</dbReference>
<dbReference type="PANTHER" id="PTHR16222">
    <property type="entry name" value="ADP-RIBOSYLGLYCOHYDROLASE"/>
    <property type="match status" value="1"/>
</dbReference>
<accession>A0ABT3FXF0</accession>
<dbReference type="InterPro" id="IPR050792">
    <property type="entry name" value="ADP-ribosylglycohydrolase"/>
</dbReference>
<organism evidence="1 2">
    <name type="scientific">Luteolibacter rhizosphaerae</name>
    <dbReference type="NCBI Taxonomy" id="2989719"/>
    <lineage>
        <taxon>Bacteria</taxon>
        <taxon>Pseudomonadati</taxon>
        <taxon>Verrucomicrobiota</taxon>
        <taxon>Verrucomicrobiia</taxon>
        <taxon>Verrucomicrobiales</taxon>
        <taxon>Verrucomicrobiaceae</taxon>
        <taxon>Luteolibacter</taxon>
    </lineage>
</organism>
<dbReference type="InterPro" id="IPR036705">
    <property type="entry name" value="Ribosyl_crysJ1_sf"/>
</dbReference>
<keyword evidence="2" id="KW-1185">Reference proteome</keyword>
<sequence length="299" mass="32012">MTAEERKELGLVVLDGLSVGDAFGEVFAYGSESVRKRVSSGVIGGPWWWTDDTAMALGIMEILTKTGKVEETSLAWIFSRNYRREPDRGYGRMARMVLDKIAAGEDWREVSSKAFDGGSMGNGAAMRAGPLGAWFADDLERVRSEAWRSARVTHWHPEGMAGAVALAVAVAVAWQTREAPAEKAKELIVEAVLKHTAEGPTRSMIESASRFDPSASPAEAARAFGNGSLVTAPDTLPYVIWSALRSLDDYADALVATVEGGGDCDTNAAMVGSIVVARLGRSAIPSEWLAAREKLPPPA</sequence>
<dbReference type="RefSeq" id="WP_264510513.1">
    <property type="nucleotide sequence ID" value="NZ_JAPDDR010000001.1"/>
</dbReference>
<proteinExistence type="predicted"/>
<reference evidence="1" key="1">
    <citation type="submission" date="2022-10" db="EMBL/GenBank/DDBJ databases">
        <title>Luteolibacter sp. GHJ8, whole genome shotgun sequencing project.</title>
        <authorList>
            <person name="Zhao G."/>
            <person name="Shen L."/>
        </authorList>
    </citation>
    <scope>NUCLEOTIDE SEQUENCE</scope>
    <source>
        <strain evidence="1">GHJ8</strain>
    </source>
</reference>
<dbReference type="EMBL" id="JAPDDR010000001">
    <property type="protein sequence ID" value="MCW1912265.1"/>
    <property type="molecule type" value="Genomic_DNA"/>
</dbReference>
<evidence type="ECO:0000313" key="2">
    <source>
        <dbReference type="Proteomes" id="UP001165653"/>
    </source>
</evidence>
<dbReference type="Pfam" id="PF03747">
    <property type="entry name" value="ADP_ribosyl_GH"/>
    <property type="match status" value="1"/>
</dbReference>
<evidence type="ECO:0000313" key="1">
    <source>
        <dbReference type="EMBL" id="MCW1912265.1"/>
    </source>
</evidence>